<dbReference type="RefSeq" id="WP_234656210.1">
    <property type="nucleotide sequence ID" value="NZ_CP094997.1"/>
</dbReference>
<evidence type="ECO:0000313" key="3">
    <source>
        <dbReference type="Proteomes" id="UP001139000"/>
    </source>
</evidence>
<organism evidence="2 3">
    <name type="scientific">Dyadobacter chenwenxiniae</name>
    <dbReference type="NCBI Taxonomy" id="2906456"/>
    <lineage>
        <taxon>Bacteria</taxon>
        <taxon>Pseudomonadati</taxon>
        <taxon>Bacteroidota</taxon>
        <taxon>Cytophagia</taxon>
        <taxon>Cytophagales</taxon>
        <taxon>Spirosomataceae</taxon>
        <taxon>Dyadobacter</taxon>
    </lineage>
</organism>
<comment type="caution">
    <text evidence="2">The sequence shown here is derived from an EMBL/GenBank/DDBJ whole genome shotgun (WGS) entry which is preliminary data.</text>
</comment>
<reference evidence="2" key="1">
    <citation type="submission" date="2021-12" db="EMBL/GenBank/DDBJ databases">
        <title>Novel species in genus Dyadobacter.</title>
        <authorList>
            <person name="Ma C."/>
        </authorList>
    </citation>
    <scope>NUCLEOTIDE SEQUENCE</scope>
    <source>
        <strain evidence="2">LJ419</strain>
    </source>
</reference>
<dbReference type="AlphaFoldDB" id="A0A9X1TG05"/>
<dbReference type="InterPro" id="IPR054246">
    <property type="entry name" value="DUF6973"/>
</dbReference>
<gene>
    <name evidence="2" type="ORF">LXM26_16900</name>
</gene>
<evidence type="ECO:0000259" key="1">
    <source>
        <dbReference type="Pfam" id="PF22322"/>
    </source>
</evidence>
<dbReference type="EMBL" id="JAJTTC010000004">
    <property type="protein sequence ID" value="MCF0063190.1"/>
    <property type="molecule type" value="Genomic_DNA"/>
</dbReference>
<dbReference type="Pfam" id="PF22322">
    <property type="entry name" value="DUF6973"/>
    <property type="match status" value="1"/>
</dbReference>
<dbReference type="Proteomes" id="UP001139000">
    <property type="component" value="Unassembled WGS sequence"/>
</dbReference>
<accession>A0A9X1TG05</accession>
<name>A0A9X1TG05_9BACT</name>
<proteinExistence type="predicted"/>
<feature type="domain" description="DUF6973" evidence="1">
    <location>
        <begin position="245"/>
        <end position="349"/>
    </location>
</feature>
<keyword evidence="3" id="KW-1185">Reference proteome</keyword>
<protein>
    <recommendedName>
        <fullName evidence="1">DUF6973 domain-containing protein</fullName>
    </recommendedName>
</protein>
<sequence>MKKWFEDSIQFNTNLRTAQFQRKKEILWDFVGGLDSSGAKVNVLVPIIYRDQLVTSIEVGGKHESVDLTTYSRSYLLLTEDKAKKNARIINYIADKDYFLNNDQTNIVGPTFSGRIYVKDWDETFLYGRILKNGNVVSHLSPGNGQINNGRTSSGCWEISSAVYSQGCVPAINYCSELTFLYWRSEIICDRFDGNPDAVDWSQMPNALPGGCCGSDPAIVYAYVLNDDLVREWLKGANDYEKAYYTRHPWLIYAAMRAQKTAESKTLSLYGNEYDNTIANAFKHAFWVGLMVLTWDDGIARFLAELHEADITDPQNLAKKMDLQNNELGNKIGLFIKSKYSDPKDQETELRILIKDEIDMGRGVYIKDGVLTPTNR</sequence>
<evidence type="ECO:0000313" key="2">
    <source>
        <dbReference type="EMBL" id="MCF0063190.1"/>
    </source>
</evidence>